<protein>
    <recommendedName>
        <fullName evidence="6">Radical SAM core domain-containing protein</fullName>
    </recommendedName>
</protein>
<dbReference type="CDD" id="cd01335">
    <property type="entry name" value="Radical_SAM"/>
    <property type="match status" value="1"/>
</dbReference>
<keyword evidence="2" id="KW-0949">S-adenosyl-L-methionine</keyword>
<dbReference type="SFLD" id="SFLDS00029">
    <property type="entry name" value="Radical_SAM"/>
    <property type="match status" value="1"/>
</dbReference>
<comment type="cofactor">
    <cofactor evidence="1">
        <name>[4Fe-4S] cluster</name>
        <dbReference type="ChEBI" id="CHEBI:49883"/>
    </cofactor>
</comment>
<dbReference type="EMBL" id="BLXZ01000004">
    <property type="protein sequence ID" value="GFO68518.1"/>
    <property type="molecule type" value="Genomic_DNA"/>
</dbReference>
<dbReference type="AlphaFoldDB" id="A0A6V8N7I9"/>
<proteinExistence type="predicted"/>
<keyword evidence="3" id="KW-0479">Metal-binding</keyword>
<evidence type="ECO:0000313" key="7">
    <source>
        <dbReference type="EMBL" id="GFO68518.1"/>
    </source>
</evidence>
<evidence type="ECO:0000256" key="3">
    <source>
        <dbReference type="ARBA" id="ARBA00022723"/>
    </source>
</evidence>
<dbReference type="InterPro" id="IPR006638">
    <property type="entry name" value="Elp3/MiaA/NifB-like_rSAM"/>
</dbReference>
<dbReference type="InterPro" id="IPR058240">
    <property type="entry name" value="rSAM_sf"/>
</dbReference>
<dbReference type="SUPFAM" id="SSF102114">
    <property type="entry name" value="Radical SAM enzymes"/>
    <property type="match status" value="1"/>
</dbReference>
<keyword evidence="5" id="KW-0411">Iron-sulfur</keyword>
<reference evidence="8" key="1">
    <citation type="submission" date="2020-06" db="EMBL/GenBank/DDBJ databases">
        <title>Draft genomic sequecing of Geomonas sp. Red745.</title>
        <authorList>
            <person name="Itoh H."/>
            <person name="Xu Z.X."/>
            <person name="Ushijima N."/>
            <person name="Masuda Y."/>
            <person name="Shiratori Y."/>
            <person name="Senoo K."/>
        </authorList>
    </citation>
    <scope>NUCLEOTIDE SEQUENCE [LARGE SCALE GENOMIC DNA]</scope>
    <source>
        <strain evidence="8">Red745</strain>
    </source>
</reference>
<dbReference type="RefSeq" id="WP_183361074.1">
    <property type="nucleotide sequence ID" value="NZ_BLXZ01000004.1"/>
</dbReference>
<dbReference type="PROSITE" id="PS51918">
    <property type="entry name" value="RADICAL_SAM"/>
    <property type="match status" value="1"/>
</dbReference>
<dbReference type="SFLD" id="SFLDG01123">
    <property type="entry name" value="methyltransferase_(Class_B)"/>
    <property type="match status" value="1"/>
</dbReference>
<dbReference type="PANTHER" id="PTHR43409">
    <property type="entry name" value="ANAEROBIC MAGNESIUM-PROTOPORPHYRIN IX MONOMETHYL ESTER CYCLASE-RELATED"/>
    <property type="match status" value="1"/>
</dbReference>
<dbReference type="GO" id="GO:0003824">
    <property type="term" value="F:catalytic activity"/>
    <property type="evidence" value="ECO:0007669"/>
    <property type="project" value="InterPro"/>
</dbReference>
<feature type="domain" description="Radical SAM core" evidence="6">
    <location>
        <begin position="177"/>
        <end position="399"/>
    </location>
</feature>
<organism evidence="7 8">
    <name type="scientific">Geomonas limicola</name>
    <dbReference type="NCBI Taxonomy" id="2740186"/>
    <lineage>
        <taxon>Bacteria</taxon>
        <taxon>Pseudomonadati</taxon>
        <taxon>Thermodesulfobacteriota</taxon>
        <taxon>Desulfuromonadia</taxon>
        <taxon>Geobacterales</taxon>
        <taxon>Geobacteraceae</taxon>
        <taxon>Geomonas</taxon>
    </lineage>
</organism>
<dbReference type="Proteomes" id="UP000587586">
    <property type="component" value="Unassembled WGS sequence"/>
</dbReference>
<evidence type="ECO:0000256" key="5">
    <source>
        <dbReference type="ARBA" id="ARBA00023014"/>
    </source>
</evidence>
<dbReference type="Pfam" id="PF04055">
    <property type="entry name" value="Radical_SAM"/>
    <property type="match status" value="1"/>
</dbReference>
<evidence type="ECO:0000256" key="2">
    <source>
        <dbReference type="ARBA" id="ARBA00022691"/>
    </source>
</evidence>
<accession>A0A6V8N7I9</accession>
<dbReference type="SMART" id="SM00729">
    <property type="entry name" value="Elp3"/>
    <property type="match status" value="1"/>
</dbReference>
<dbReference type="InterPro" id="IPR034466">
    <property type="entry name" value="Methyltransferase_Class_B"/>
</dbReference>
<evidence type="ECO:0000259" key="6">
    <source>
        <dbReference type="PROSITE" id="PS51918"/>
    </source>
</evidence>
<dbReference type="InterPro" id="IPR007197">
    <property type="entry name" value="rSAM"/>
</dbReference>
<keyword evidence="8" id="KW-1185">Reference proteome</keyword>
<sequence length="442" mass="50392">MLTVGFLLPSSDYLFDPFRGDPHSHFQLLTVLEWHFGARVQVSLIDLRGIKREFAQYHIPACDVYLHSVYTLDYAEQLETVETLRRRFPEAKHIAGGPHAVTFREESLKVFDALVLGDGERCLVEALEDLERGSLKKVYEQRALIDINEYPFPRRHFLPASAVARPGLVSLKNTPGYEKLRSTTVIFSRGCPYDCRFCAIPEVREYAPGVRYRKPEFVEEEIEYLKKEYGVEGISLLDEISIPLPRAQAVAHLEAIGRTGIVWRAQCRVDGITPEIAKLAREAGCVTMAMGVESVSQRSLDLISKRINVAKTRESIRLLKEAGIECRIYMILGLPGEPEDIVQQTWDFIEETDPESVYLSVFTLRPGTEVYTNPERFGIKRVSSDWSKTMHMYGRYDAETPDLTFEYQETTPWGRGFTAREIVGNYLELQDRIKASGRGPVK</sequence>
<dbReference type="InterPro" id="IPR023404">
    <property type="entry name" value="rSAM_horseshoe"/>
</dbReference>
<dbReference type="GO" id="GO:0046872">
    <property type="term" value="F:metal ion binding"/>
    <property type="evidence" value="ECO:0007669"/>
    <property type="project" value="UniProtKB-KW"/>
</dbReference>
<evidence type="ECO:0000256" key="4">
    <source>
        <dbReference type="ARBA" id="ARBA00023004"/>
    </source>
</evidence>
<dbReference type="InterPro" id="IPR051198">
    <property type="entry name" value="BchE-like"/>
</dbReference>
<gene>
    <name evidence="7" type="ORF">GMLC_20970</name>
</gene>
<dbReference type="Gene3D" id="3.40.50.280">
    <property type="entry name" value="Cobalamin-binding domain"/>
    <property type="match status" value="1"/>
</dbReference>
<evidence type="ECO:0000256" key="1">
    <source>
        <dbReference type="ARBA" id="ARBA00001966"/>
    </source>
</evidence>
<dbReference type="GO" id="GO:0051539">
    <property type="term" value="F:4 iron, 4 sulfur cluster binding"/>
    <property type="evidence" value="ECO:0007669"/>
    <property type="project" value="UniProtKB-KW"/>
</dbReference>
<keyword evidence="4" id="KW-0408">Iron</keyword>
<dbReference type="SFLD" id="SFLDG01082">
    <property type="entry name" value="B12-binding_domain_containing"/>
    <property type="match status" value="1"/>
</dbReference>
<comment type="caution">
    <text evidence="7">The sequence shown here is derived from an EMBL/GenBank/DDBJ whole genome shotgun (WGS) entry which is preliminary data.</text>
</comment>
<evidence type="ECO:0000313" key="8">
    <source>
        <dbReference type="Proteomes" id="UP000587586"/>
    </source>
</evidence>
<name>A0A6V8N7I9_9BACT</name>
<dbReference type="Gene3D" id="3.80.30.20">
    <property type="entry name" value="tm_1862 like domain"/>
    <property type="match status" value="1"/>
</dbReference>